<protein>
    <submittedName>
        <fullName evidence="1">Uncharacterized protein</fullName>
    </submittedName>
</protein>
<reference evidence="1 2" key="1">
    <citation type="submission" date="2018-12" db="EMBL/GenBank/DDBJ databases">
        <authorList>
            <consortium name="Pathogen Informatics"/>
        </authorList>
    </citation>
    <scope>NUCLEOTIDE SEQUENCE [LARGE SCALE GENOMIC DNA]</scope>
    <source>
        <strain evidence="1 2">NCTC11432</strain>
    </source>
</reference>
<evidence type="ECO:0000313" key="1">
    <source>
        <dbReference type="EMBL" id="VEE08306.1"/>
    </source>
</evidence>
<dbReference type="AlphaFoldDB" id="A0A448B3F1"/>
<dbReference type="EMBL" id="LR134289">
    <property type="protein sequence ID" value="VEE08306.1"/>
    <property type="molecule type" value="Genomic_DNA"/>
</dbReference>
<dbReference type="Proteomes" id="UP000279227">
    <property type="component" value="Chromosome"/>
</dbReference>
<name>A0A448B3F1_CHRGE</name>
<sequence>MWYECNKILTGKRLEAIKAYKCIELNYIIY</sequence>
<organism evidence="1 2">
    <name type="scientific">Chryseobacterium gleum</name>
    <name type="common">Flavobacterium gleum</name>
    <dbReference type="NCBI Taxonomy" id="250"/>
    <lineage>
        <taxon>Bacteria</taxon>
        <taxon>Pseudomonadati</taxon>
        <taxon>Bacteroidota</taxon>
        <taxon>Flavobacteriia</taxon>
        <taxon>Flavobacteriales</taxon>
        <taxon>Weeksellaceae</taxon>
        <taxon>Chryseobacterium group</taxon>
        <taxon>Chryseobacterium</taxon>
    </lineage>
</organism>
<proteinExistence type="predicted"/>
<evidence type="ECO:0000313" key="2">
    <source>
        <dbReference type="Proteomes" id="UP000279227"/>
    </source>
</evidence>
<dbReference type="KEGG" id="cgle:NCTC11432_02590"/>
<accession>A0A448B3F1</accession>
<gene>
    <name evidence="1" type="ORF">NCTC11432_02590</name>
</gene>